<comment type="caution">
    <text evidence="1">The sequence shown here is derived from an EMBL/GenBank/DDBJ whole genome shotgun (WGS) entry which is preliminary data.</text>
</comment>
<protein>
    <submittedName>
        <fullName evidence="1">Uncharacterized protein</fullName>
    </submittedName>
</protein>
<evidence type="ECO:0000313" key="1">
    <source>
        <dbReference type="EMBL" id="MFD2614735.1"/>
    </source>
</evidence>
<proteinExistence type="predicted"/>
<accession>A0ABW5PJN3</accession>
<name>A0ABW5PJN3_9BACL</name>
<gene>
    <name evidence="1" type="ORF">ACFSUF_20175</name>
</gene>
<reference evidence="2" key="1">
    <citation type="journal article" date="2019" name="Int. J. Syst. Evol. Microbiol.">
        <title>The Global Catalogue of Microorganisms (GCM) 10K type strain sequencing project: providing services to taxonomists for standard genome sequencing and annotation.</title>
        <authorList>
            <consortium name="The Broad Institute Genomics Platform"/>
            <consortium name="The Broad Institute Genome Sequencing Center for Infectious Disease"/>
            <person name="Wu L."/>
            <person name="Ma J."/>
        </authorList>
    </citation>
    <scope>NUCLEOTIDE SEQUENCE [LARGE SCALE GENOMIC DNA]</scope>
    <source>
        <strain evidence="2">KCTC 3950</strain>
    </source>
</reference>
<dbReference type="EMBL" id="JBHUME010000013">
    <property type="protein sequence ID" value="MFD2614735.1"/>
    <property type="molecule type" value="Genomic_DNA"/>
</dbReference>
<dbReference type="Proteomes" id="UP001597541">
    <property type="component" value="Unassembled WGS sequence"/>
</dbReference>
<evidence type="ECO:0000313" key="2">
    <source>
        <dbReference type="Proteomes" id="UP001597541"/>
    </source>
</evidence>
<keyword evidence="2" id="KW-1185">Reference proteome</keyword>
<sequence>MDPLRQVLQSVQIMADIMESTLDVRVDFTPASLRRIEKAINRVYPLGHEPMTSTIVSYGIYLGEVFARNIPRTEWGTYSEDFLSWHFRSTGESQVFIGYPLKRVHDFWFDRSRGLSAFYHMNVDALEGRLDLEVSEEWKLKEGEYMYRFPASVRIDTKKKSGG</sequence>
<organism evidence="1 2">
    <name type="scientific">Paenibacillus gansuensis</name>
    <dbReference type="NCBI Taxonomy" id="306542"/>
    <lineage>
        <taxon>Bacteria</taxon>
        <taxon>Bacillati</taxon>
        <taxon>Bacillota</taxon>
        <taxon>Bacilli</taxon>
        <taxon>Bacillales</taxon>
        <taxon>Paenibacillaceae</taxon>
        <taxon>Paenibacillus</taxon>
    </lineage>
</organism>
<dbReference type="RefSeq" id="WP_377605934.1">
    <property type="nucleotide sequence ID" value="NZ_JBHUME010000013.1"/>
</dbReference>